<proteinExistence type="predicted"/>
<feature type="domain" description="PDZ" evidence="1">
    <location>
        <begin position="318"/>
        <end position="394"/>
    </location>
</feature>
<dbReference type="Pfam" id="PF17820">
    <property type="entry name" value="PDZ_6"/>
    <property type="match status" value="1"/>
</dbReference>
<evidence type="ECO:0000313" key="3">
    <source>
        <dbReference type="Proteomes" id="UP000537718"/>
    </source>
</evidence>
<dbReference type="SUPFAM" id="SSF50156">
    <property type="entry name" value="PDZ domain-like"/>
    <property type="match status" value="1"/>
</dbReference>
<dbReference type="AlphaFoldDB" id="A0A7W8YX94"/>
<name>A0A7W8YX94_9SPHI</name>
<protein>
    <recommendedName>
        <fullName evidence="1">PDZ domain-containing protein</fullName>
    </recommendedName>
</protein>
<evidence type="ECO:0000313" key="2">
    <source>
        <dbReference type="EMBL" id="MBB5623465.1"/>
    </source>
</evidence>
<reference evidence="2 3" key="1">
    <citation type="submission" date="2020-08" db="EMBL/GenBank/DDBJ databases">
        <title>Genomic Encyclopedia of Type Strains, Phase IV (KMG-V): Genome sequencing to study the core and pangenomes of soil and plant-associated prokaryotes.</title>
        <authorList>
            <person name="Whitman W."/>
        </authorList>
    </citation>
    <scope>NUCLEOTIDE SEQUENCE [LARGE SCALE GENOMIC DNA]</scope>
    <source>
        <strain evidence="2 3">MP7CTX6</strain>
    </source>
</reference>
<sequence>MMMIQRRSRKISYAQLLLTGGVMTYLLFVIAPPLYAQKFEFSGKRKKQSISFTLVKNLIIVPLYINGKGPYNFLLDTGVAQMIITDTTFLENLDLKRAQTVKVQGYGFGDNIEAVLTRNINARIGRATIKNIPTAIFKKDIFDLSNYLGIKIHGILGYYFFNSFTVKINYYTNKLTFYNPDTKIEHKGTTIPIQITGGKPYLNTEIQTNELGTINVDLLIDNGSSHPLMMESLNDKPFPLPLKTIPANLGVGINGIINGSMGRIAAIKLGTYTFNEVLTGFPEYNTERSAMEGRPRNGSLGSDILRHFVVTFDYTGGFLYLKKNNNDIPKFEHDMSGLEIYVIQGIKDRYYIGRIEVGSPAEEAGLRENDEITAINFASVIHYKLNDLTEMLKDRNGKQLLIEIYRGNDKHVVLLRLKKRI</sequence>
<accession>A0A7W8YX94</accession>
<gene>
    <name evidence="2" type="ORF">HDE69_004549</name>
</gene>
<dbReference type="EMBL" id="JACHCF010000012">
    <property type="protein sequence ID" value="MBB5623465.1"/>
    <property type="molecule type" value="Genomic_DNA"/>
</dbReference>
<dbReference type="SMART" id="SM00228">
    <property type="entry name" value="PDZ"/>
    <property type="match status" value="1"/>
</dbReference>
<dbReference type="RefSeq" id="WP_183869555.1">
    <property type="nucleotide sequence ID" value="NZ_JACHCF010000012.1"/>
</dbReference>
<dbReference type="Gene3D" id="2.30.42.10">
    <property type="match status" value="1"/>
</dbReference>
<dbReference type="SUPFAM" id="SSF50630">
    <property type="entry name" value="Acid proteases"/>
    <property type="match status" value="1"/>
</dbReference>
<dbReference type="InterPro" id="IPR001478">
    <property type="entry name" value="PDZ"/>
</dbReference>
<dbReference type="Pfam" id="PF13650">
    <property type="entry name" value="Asp_protease_2"/>
    <property type="match status" value="1"/>
</dbReference>
<dbReference type="InterPro" id="IPR041489">
    <property type="entry name" value="PDZ_6"/>
</dbReference>
<organism evidence="2 3">
    <name type="scientific">Pedobacter cryoconitis</name>
    <dbReference type="NCBI Taxonomy" id="188932"/>
    <lineage>
        <taxon>Bacteria</taxon>
        <taxon>Pseudomonadati</taxon>
        <taxon>Bacteroidota</taxon>
        <taxon>Sphingobacteriia</taxon>
        <taxon>Sphingobacteriales</taxon>
        <taxon>Sphingobacteriaceae</taxon>
        <taxon>Pedobacter</taxon>
    </lineage>
</organism>
<dbReference type="InterPro" id="IPR036034">
    <property type="entry name" value="PDZ_sf"/>
</dbReference>
<comment type="caution">
    <text evidence="2">The sequence shown here is derived from an EMBL/GenBank/DDBJ whole genome shotgun (WGS) entry which is preliminary data.</text>
</comment>
<evidence type="ECO:0000259" key="1">
    <source>
        <dbReference type="PROSITE" id="PS50106"/>
    </source>
</evidence>
<dbReference type="InterPro" id="IPR021109">
    <property type="entry name" value="Peptidase_aspartic_dom_sf"/>
</dbReference>
<dbReference type="PROSITE" id="PS50106">
    <property type="entry name" value="PDZ"/>
    <property type="match status" value="1"/>
</dbReference>
<dbReference type="Proteomes" id="UP000537718">
    <property type="component" value="Unassembled WGS sequence"/>
</dbReference>
<dbReference type="Gene3D" id="2.40.70.10">
    <property type="entry name" value="Acid Proteases"/>
    <property type="match status" value="2"/>
</dbReference>